<dbReference type="Gene3D" id="1.10.3210.10">
    <property type="entry name" value="Hypothetical protein af1432"/>
    <property type="match status" value="1"/>
</dbReference>
<proteinExistence type="predicted"/>
<dbReference type="OrthoDB" id="9802385at2"/>
<evidence type="ECO:0000313" key="1">
    <source>
        <dbReference type="EMBL" id="PRQ10084.1"/>
    </source>
</evidence>
<dbReference type="RefSeq" id="WP_106087387.1">
    <property type="nucleotide sequence ID" value="NZ_PVNL01000004.1"/>
</dbReference>
<dbReference type="AlphaFoldDB" id="A0A2S9YYC4"/>
<dbReference type="InterPro" id="IPR052194">
    <property type="entry name" value="MESH1"/>
</dbReference>
<evidence type="ECO:0000313" key="2">
    <source>
        <dbReference type="Proteomes" id="UP000238823"/>
    </source>
</evidence>
<reference evidence="1 2" key="1">
    <citation type="submission" date="2018-03" db="EMBL/GenBank/DDBJ databases">
        <title>Draft Genome Sequences of the Obligatory Marine Myxobacteria Enhygromyxa salina SWB007.</title>
        <authorList>
            <person name="Poehlein A."/>
            <person name="Moghaddam J.A."/>
            <person name="Harms H."/>
            <person name="Alanjari M."/>
            <person name="Koenig G.M."/>
            <person name="Daniel R."/>
            <person name="Schaeberle T.F."/>
        </authorList>
    </citation>
    <scope>NUCLEOTIDE SEQUENCE [LARGE SCALE GENOMIC DNA]</scope>
    <source>
        <strain evidence="1 2">SWB007</strain>
    </source>
</reference>
<keyword evidence="1" id="KW-0378">Hydrolase</keyword>
<dbReference type="Pfam" id="PF13328">
    <property type="entry name" value="HD_4"/>
    <property type="match status" value="1"/>
</dbReference>
<gene>
    <name evidence="1" type="primary">spoT</name>
    <name evidence="1" type="ORF">ENSA7_02900</name>
</gene>
<dbReference type="Proteomes" id="UP000238823">
    <property type="component" value="Unassembled WGS sequence"/>
</dbReference>
<dbReference type="PANTHER" id="PTHR46246">
    <property type="entry name" value="GUANOSINE-3',5'-BIS(DIPHOSPHATE) 3'-PYROPHOSPHOHYDROLASE MESH1"/>
    <property type="match status" value="1"/>
</dbReference>
<dbReference type="EC" id="3.1.7.2" evidence="1"/>
<dbReference type="PANTHER" id="PTHR46246:SF1">
    <property type="entry name" value="GUANOSINE-3',5'-BIS(DIPHOSPHATE) 3'-PYROPHOSPHOHYDROLASE MESH1"/>
    <property type="match status" value="1"/>
</dbReference>
<accession>A0A2S9YYC4</accession>
<name>A0A2S9YYC4_9BACT</name>
<dbReference type="EMBL" id="PVNL01000004">
    <property type="protein sequence ID" value="PRQ10084.1"/>
    <property type="molecule type" value="Genomic_DNA"/>
</dbReference>
<protein>
    <submittedName>
        <fullName evidence="1">Guanosine-3',5'-bis(Diphosphate) 3'-pyrophosphohydrolase</fullName>
        <ecNumber evidence="1">3.1.7.2</ecNumber>
    </submittedName>
</protein>
<dbReference type="SUPFAM" id="SSF109604">
    <property type="entry name" value="HD-domain/PDEase-like"/>
    <property type="match status" value="1"/>
</dbReference>
<organism evidence="1 2">
    <name type="scientific">Enhygromyxa salina</name>
    <dbReference type="NCBI Taxonomy" id="215803"/>
    <lineage>
        <taxon>Bacteria</taxon>
        <taxon>Pseudomonadati</taxon>
        <taxon>Myxococcota</taxon>
        <taxon>Polyangia</taxon>
        <taxon>Nannocystales</taxon>
        <taxon>Nannocystaceae</taxon>
        <taxon>Enhygromyxa</taxon>
    </lineage>
</organism>
<dbReference type="GO" id="GO:0008893">
    <property type="term" value="F:guanosine-3',5'-bis(diphosphate) 3'-diphosphatase activity"/>
    <property type="evidence" value="ECO:0007669"/>
    <property type="project" value="UniProtKB-EC"/>
</dbReference>
<sequence>MSLWSPDAWLTAWRFAAEAHRGQHELGTGLPYLVHVGAVAMEVANAISVRAQLGVGVARPDLAIQCALLHDVVEDTSVSAAELAKVFGSDVADGVRALSKDSAVGDKPAQMRDSLARIRQLGPEIWMVKLGDRITNLQAPPSDWKPAKIRSYRDGAIEIHAQLGEACPVLGPRLLAKIASYAAFM</sequence>
<comment type="caution">
    <text evidence="1">The sequence shown here is derived from an EMBL/GenBank/DDBJ whole genome shotgun (WGS) entry which is preliminary data.</text>
</comment>